<proteinExistence type="predicted"/>
<reference evidence="1 2" key="1">
    <citation type="submission" date="2014-05" db="EMBL/GenBank/DDBJ databases">
        <authorList>
            <person name="Bishop-Lilly K.A."/>
            <person name="Broomall S.M."/>
            <person name="Chain P.S."/>
            <person name="Chertkov O."/>
            <person name="Coyne S.R."/>
            <person name="Daligault H.E."/>
            <person name="Davenport K.W."/>
            <person name="Erkkila T."/>
            <person name="Frey K.G."/>
            <person name="Gibbons H.S."/>
            <person name="Gu W."/>
            <person name="Jaissle J."/>
            <person name="Johnson S.L."/>
            <person name="Koroleva G.I."/>
            <person name="Ladner J.T."/>
            <person name="Lo C.-C."/>
            <person name="Minogue T.D."/>
            <person name="Munk C."/>
            <person name="Palacios G.F."/>
            <person name="Redden C.L."/>
            <person name="Rosenzweig C.N."/>
            <person name="Scholz M.B."/>
            <person name="Teshima H."/>
            <person name="Xu Y."/>
        </authorList>
    </citation>
    <scope>NUCLEOTIDE SEQUENCE [LARGE SCALE GENOMIC DNA]</scope>
    <source>
        <strain evidence="1 2">DDS 22E-1</strain>
    </source>
</reference>
<dbReference type="AlphaFoldDB" id="A0AAN0VNZ4"/>
<evidence type="ECO:0000313" key="2">
    <source>
        <dbReference type="Proteomes" id="UP000029413"/>
    </source>
</evidence>
<dbReference type="EMBL" id="CP007784">
    <property type="protein sequence ID" value="AIO34371.1"/>
    <property type="molecule type" value="Genomic_DNA"/>
</dbReference>
<dbReference type="KEGG" id="bcen:DM39_4291"/>
<protein>
    <submittedName>
        <fullName evidence="1">Uncharacterized protein</fullName>
    </submittedName>
</protein>
<gene>
    <name evidence="1" type="ORF">DM39_4291</name>
</gene>
<evidence type="ECO:0000313" key="1">
    <source>
        <dbReference type="EMBL" id="AIO34371.1"/>
    </source>
</evidence>
<keyword evidence="2" id="KW-1185">Reference proteome</keyword>
<dbReference type="Proteomes" id="UP000029413">
    <property type="component" value="Chromosome 2"/>
</dbReference>
<organism evidence="1 2">
    <name type="scientific">Burkholderia cenocepacia</name>
    <dbReference type="NCBI Taxonomy" id="95486"/>
    <lineage>
        <taxon>Bacteria</taxon>
        <taxon>Pseudomonadati</taxon>
        <taxon>Pseudomonadota</taxon>
        <taxon>Betaproteobacteria</taxon>
        <taxon>Burkholderiales</taxon>
        <taxon>Burkholderiaceae</taxon>
        <taxon>Burkholderia</taxon>
        <taxon>Burkholderia cepacia complex</taxon>
    </lineage>
</organism>
<name>A0AAN0VNZ4_9BURK</name>
<accession>A0AAN0VNZ4</accession>
<sequence>MTRPLLPYRAAARVATPGVATPVAGMRGPARRRPA</sequence>